<dbReference type="AlphaFoldDB" id="A2Y7M0"/>
<protein>
    <submittedName>
        <fullName evidence="1">Uncharacterized protein</fullName>
    </submittedName>
</protein>
<reference evidence="1 2" key="1">
    <citation type="journal article" date="2005" name="PLoS Biol.">
        <title>The genomes of Oryza sativa: a history of duplications.</title>
        <authorList>
            <person name="Yu J."/>
            <person name="Wang J."/>
            <person name="Lin W."/>
            <person name="Li S."/>
            <person name="Li H."/>
            <person name="Zhou J."/>
            <person name="Ni P."/>
            <person name="Dong W."/>
            <person name="Hu S."/>
            <person name="Zeng C."/>
            <person name="Zhang J."/>
            <person name="Zhang Y."/>
            <person name="Li R."/>
            <person name="Xu Z."/>
            <person name="Li S."/>
            <person name="Li X."/>
            <person name="Zheng H."/>
            <person name="Cong L."/>
            <person name="Lin L."/>
            <person name="Yin J."/>
            <person name="Geng J."/>
            <person name="Li G."/>
            <person name="Shi J."/>
            <person name="Liu J."/>
            <person name="Lv H."/>
            <person name="Li J."/>
            <person name="Wang J."/>
            <person name="Deng Y."/>
            <person name="Ran L."/>
            <person name="Shi X."/>
            <person name="Wang X."/>
            <person name="Wu Q."/>
            <person name="Li C."/>
            <person name="Ren X."/>
            <person name="Wang J."/>
            <person name="Wang X."/>
            <person name="Li D."/>
            <person name="Liu D."/>
            <person name="Zhang X."/>
            <person name="Ji Z."/>
            <person name="Zhao W."/>
            <person name="Sun Y."/>
            <person name="Zhang Z."/>
            <person name="Bao J."/>
            <person name="Han Y."/>
            <person name="Dong L."/>
            <person name="Ji J."/>
            <person name="Chen P."/>
            <person name="Wu S."/>
            <person name="Liu J."/>
            <person name="Xiao Y."/>
            <person name="Bu D."/>
            <person name="Tan J."/>
            <person name="Yang L."/>
            <person name="Ye C."/>
            <person name="Zhang J."/>
            <person name="Xu J."/>
            <person name="Zhou Y."/>
            <person name="Yu Y."/>
            <person name="Zhang B."/>
            <person name="Zhuang S."/>
            <person name="Wei H."/>
            <person name="Liu B."/>
            <person name="Lei M."/>
            <person name="Yu H."/>
            <person name="Li Y."/>
            <person name="Xu H."/>
            <person name="Wei S."/>
            <person name="He X."/>
            <person name="Fang L."/>
            <person name="Zhang Z."/>
            <person name="Zhang Y."/>
            <person name="Huang X."/>
            <person name="Su Z."/>
            <person name="Tong W."/>
            <person name="Li J."/>
            <person name="Tong Z."/>
            <person name="Li S."/>
            <person name="Ye J."/>
            <person name="Wang L."/>
            <person name="Fang L."/>
            <person name="Lei T."/>
            <person name="Chen C."/>
            <person name="Chen H."/>
            <person name="Xu Z."/>
            <person name="Li H."/>
            <person name="Huang H."/>
            <person name="Zhang F."/>
            <person name="Xu H."/>
            <person name="Li N."/>
            <person name="Zhao C."/>
            <person name="Li S."/>
            <person name="Dong L."/>
            <person name="Huang Y."/>
            <person name="Li L."/>
            <person name="Xi Y."/>
            <person name="Qi Q."/>
            <person name="Li W."/>
            <person name="Zhang B."/>
            <person name="Hu W."/>
            <person name="Zhang Y."/>
            <person name="Tian X."/>
            <person name="Jiao Y."/>
            <person name="Liang X."/>
            <person name="Jin J."/>
            <person name="Gao L."/>
            <person name="Zheng W."/>
            <person name="Hao B."/>
            <person name="Liu S."/>
            <person name="Wang W."/>
            <person name="Yuan L."/>
            <person name="Cao M."/>
            <person name="McDermott J."/>
            <person name="Samudrala R."/>
            <person name="Wang J."/>
            <person name="Wong G.K."/>
            <person name="Yang H."/>
        </authorList>
    </citation>
    <scope>NUCLEOTIDE SEQUENCE [LARGE SCALE GENOMIC DNA]</scope>
    <source>
        <strain evidence="2">cv. 93-11</strain>
    </source>
</reference>
<evidence type="ECO:0000313" key="2">
    <source>
        <dbReference type="Proteomes" id="UP000007015"/>
    </source>
</evidence>
<name>A2Y7M0_ORYSI</name>
<dbReference type="EMBL" id="CM000130">
    <property type="protein sequence ID" value="EAY99080.1"/>
    <property type="molecule type" value="Genomic_DNA"/>
</dbReference>
<sequence length="66" mass="6907">MCVNFATSSPMCTYAAVRRRLSHVAGNSVGVGPRERGDEAILGAPPWSSVGVDPLELPLNPHGGFT</sequence>
<evidence type="ECO:0000313" key="1">
    <source>
        <dbReference type="EMBL" id="EAY99080.1"/>
    </source>
</evidence>
<dbReference type="HOGENOM" id="CLU_2835726_0_0_1"/>
<accession>A2Y7M0</accession>
<keyword evidence="2" id="KW-1185">Reference proteome</keyword>
<dbReference type="Proteomes" id="UP000007015">
    <property type="component" value="Chromosome 5"/>
</dbReference>
<proteinExistence type="predicted"/>
<organism evidence="1 2">
    <name type="scientific">Oryza sativa subsp. indica</name>
    <name type="common">Rice</name>
    <dbReference type="NCBI Taxonomy" id="39946"/>
    <lineage>
        <taxon>Eukaryota</taxon>
        <taxon>Viridiplantae</taxon>
        <taxon>Streptophyta</taxon>
        <taxon>Embryophyta</taxon>
        <taxon>Tracheophyta</taxon>
        <taxon>Spermatophyta</taxon>
        <taxon>Magnoliopsida</taxon>
        <taxon>Liliopsida</taxon>
        <taxon>Poales</taxon>
        <taxon>Poaceae</taxon>
        <taxon>BOP clade</taxon>
        <taxon>Oryzoideae</taxon>
        <taxon>Oryzeae</taxon>
        <taxon>Oryzinae</taxon>
        <taxon>Oryza</taxon>
        <taxon>Oryza sativa</taxon>
    </lineage>
</organism>
<gene>
    <name evidence="1" type="ORF">OsI_21037</name>
</gene>
<dbReference type="Gramene" id="BGIOSGA017539-TA">
    <property type="protein sequence ID" value="BGIOSGA017539-PA"/>
    <property type="gene ID" value="BGIOSGA017539"/>
</dbReference>